<organism evidence="4 5">
    <name type="scientific">Candidatus Rickettsiella viridis</name>
    <dbReference type="NCBI Taxonomy" id="676208"/>
    <lineage>
        <taxon>Bacteria</taxon>
        <taxon>Pseudomonadati</taxon>
        <taxon>Pseudomonadota</taxon>
        <taxon>Gammaproteobacteria</taxon>
        <taxon>Legionellales</taxon>
        <taxon>Coxiellaceae</taxon>
        <taxon>Rickettsiella</taxon>
    </lineage>
</organism>
<keyword evidence="2 3" id="KW-0040">ANK repeat</keyword>
<dbReference type="KEGG" id="rvi:RVIR1_08040"/>
<dbReference type="Pfam" id="PF12796">
    <property type="entry name" value="Ank_2"/>
    <property type="match status" value="1"/>
</dbReference>
<dbReference type="PANTHER" id="PTHR24189:SF50">
    <property type="entry name" value="ANKYRIN REPEAT AND SOCS BOX PROTEIN 2"/>
    <property type="match status" value="1"/>
</dbReference>
<dbReference type="EMBL" id="AP018005">
    <property type="protein sequence ID" value="BBB15293.1"/>
    <property type="molecule type" value="Genomic_DNA"/>
</dbReference>
<protein>
    <submittedName>
        <fullName evidence="4">Ankyrin repeat domain protein</fullName>
    </submittedName>
</protein>
<dbReference type="SMART" id="SM00248">
    <property type="entry name" value="ANK"/>
    <property type="match status" value="2"/>
</dbReference>
<feature type="repeat" description="ANK" evidence="3">
    <location>
        <begin position="80"/>
        <end position="112"/>
    </location>
</feature>
<dbReference type="InterPro" id="IPR050745">
    <property type="entry name" value="Multifunctional_regulatory"/>
</dbReference>
<dbReference type="InterPro" id="IPR036770">
    <property type="entry name" value="Ankyrin_rpt-contain_sf"/>
</dbReference>
<evidence type="ECO:0000256" key="1">
    <source>
        <dbReference type="ARBA" id="ARBA00022737"/>
    </source>
</evidence>
<dbReference type="PANTHER" id="PTHR24189">
    <property type="entry name" value="MYOTROPHIN"/>
    <property type="match status" value="1"/>
</dbReference>
<evidence type="ECO:0000256" key="2">
    <source>
        <dbReference type="ARBA" id="ARBA00023043"/>
    </source>
</evidence>
<sequence>MEEEIKKFKKSIIEGNAATIEEFLKKYQHNDVANWLLDDNGKSALHYLSKGEFCENISNREILADLLLKYGADVNLKDKSGITPLHEASTSFFTGLVKLFLENAADVKVVTDTGHTVLQLPVLHG</sequence>
<feature type="repeat" description="ANK" evidence="3">
    <location>
        <begin position="40"/>
        <end position="79"/>
    </location>
</feature>
<dbReference type="OrthoDB" id="5630759at2"/>
<keyword evidence="5" id="KW-1185">Reference proteome</keyword>
<evidence type="ECO:0000256" key="3">
    <source>
        <dbReference type="PROSITE-ProRule" id="PRU00023"/>
    </source>
</evidence>
<proteinExistence type="predicted"/>
<keyword evidence="1" id="KW-0677">Repeat</keyword>
<dbReference type="PROSITE" id="PS50088">
    <property type="entry name" value="ANK_REPEAT"/>
    <property type="match status" value="2"/>
</dbReference>
<name>A0A2Z5UWC6_9COXI</name>
<reference evidence="4 5" key="1">
    <citation type="submission" date="2017-03" db="EMBL/GenBank/DDBJ databases">
        <title>The genome sequence of Candidatus Rickettsiella viridis.</title>
        <authorList>
            <person name="Nikoh N."/>
            <person name="Tsuchida T."/>
            <person name="Yamaguchi K."/>
            <person name="Maeda T."/>
            <person name="Shigenobu S."/>
            <person name="Fukatsu T."/>
        </authorList>
    </citation>
    <scope>NUCLEOTIDE SEQUENCE [LARGE SCALE GENOMIC DNA]</scope>
    <source>
        <strain evidence="4 5">Ap-RA04</strain>
    </source>
</reference>
<dbReference type="AlphaFoldDB" id="A0A2Z5UWC6"/>
<dbReference type="Proteomes" id="UP000282483">
    <property type="component" value="Chromosome"/>
</dbReference>
<dbReference type="InterPro" id="IPR002110">
    <property type="entry name" value="Ankyrin_rpt"/>
</dbReference>
<dbReference type="SUPFAM" id="SSF48403">
    <property type="entry name" value="Ankyrin repeat"/>
    <property type="match status" value="1"/>
</dbReference>
<accession>A0A2Z5UWC6</accession>
<evidence type="ECO:0000313" key="4">
    <source>
        <dbReference type="EMBL" id="BBB15293.1"/>
    </source>
</evidence>
<dbReference type="RefSeq" id="WP_126322760.1">
    <property type="nucleotide sequence ID" value="NZ_AP018005.1"/>
</dbReference>
<dbReference type="PROSITE" id="PS50297">
    <property type="entry name" value="ANK_REP_REGION"/>
    <property type="match status" value="1"/>
</dbReference>
<gene>
    <name evidence="4" type="ORF">RVIR1_08040</name>
</gene>
<evidence type="ECO:0000313" key="5">
    <source>
        <dbReference type="Proteomes" id="UP000282483"/>
    </source>
</evidence>
<dbReference type="Gene3D" id="1.25.40.20">
    <property type="entry name" value="Ankyrin repeat-containing domain"/>
    <property type="match status" value="1"/>
</dbReference>